<sequence>MWLSSDERNVLLCIPPLGASAYVLLTVMVCDEDTTANGPAMGGLSRMS</sequence>
<keyword evidence="2" id="KW-1185">Reference proteome</keyword>
<proteinExistence type="predicted"/>
<accession>A0A7W3RH51</accession>
<evidence type="ECO:0000313" key="1">
    <source>
        <dbReference type="EMBL" id="MBA9042046.1"/>
    </source>
</evidence>
<comment type="caution">
    <text evidence="1">The sequence shown here is derived from an EMBL/GenBank/DDBJ whole genome shotgun (WGS) entry which is preliminary data.</text>
</comment>
<reference evidence="1" key="1">
    <citation type="submission" date="2020-08" db="EMBL/GenBank/DDBJ databases">
        <title>Functional genomics of gut bacteria from endangered species of beetles.</title>
        <authorList>
            <person name="Carlos-Shanley C."/>
        </authorList>
    </citation>
    <scope>NUCLEOTIDE SEQUENCE [LARGE SCALE GENOMIC DNA]</scope>
    <source>
        <strain evidence="1">S00060</strain>
    </source>
</reference>
<dbReference type="EMBL" id="JACJHT010000008">
    <property type="protein sequence ID" value="MBA9042046.1"/>
    <property type="molecule type" value="Genomic_DNA"/>
</dbReference>
<dbReference type="RefSeq" id="WP_156376615.1">
    <property type="nucleotide sequence ID" value="NZ_JACJHT010000008.1"/>
</dbReference>
<organism evidence="1 2">
    <name type="scientific">Priestia aryabhattai</name>
    <name type="common">Bacillus aryabhattai</name>
    <dbReference type="NCBI Taxonomy" id="412384"/>
    <lineage>
        <taxon>Bacteria</taxon>
        <taxon>Bacillati</taxon>
        <taxon>Bacillota</taxon>
        <taxon>Bacilli</taxon>
        <taxon>Bacillales</taxon>
        <taxon>Bacillaceae</taxon>
        <taxon>Priestia</taxon>
    </lineage>
</organism>
<protein>
    <submittedName>
        <fullName evidence="1">Uncharacterized protein</fullName>
    </submittedName>
</protein>
<dbReference type="Proteomes" id="UP000543174">
    <property type="component" value="Unassembled WGS sequence"/>
</dbReference>
<dbReference type="AlphaFoldDB" id="A0A7W3RH51"/>
<name>A0A7W3RH51_PRIAR</name>
<evidence type="ECO:0000313" key="2">
    <source>
        <dbReference type="Proteomes" id="UP000543174"/>
    </source>
</evidence>
<gene>
    <name evidence="1" type="ORF">HNP21_005179</name>
</gene>